<name>A0AAE3DVQ0_9FIRM</name>
<dbReference type="InterPro" id="IPR035996">
    <property type="entry name" value="4pyrrol_Methylase_sf"/>
</dbReference>
<dbReference type="EMBL" id="JAJEPR010000051">
    <property type="protein sequence ID" value="MCC2191380.1"/>
    <property type="molecule type" value="Genomic_DNA"/>
</dbReference>
<dbReference type="InterPro" id="IPR014776">
    <property type="entry name" value="4pyrrole_Mease_sub2"/>
</dbReference>
<dbReference type="InterPro" id="IPR003723">
    <property type="entry name" value="Precorrin-6x_reduct"/>
</dbReference>
<dbReference type="PANTHER" id="PTHR43182:SF1">
    <property type="entry name" value="COBALT-PRECORRIN-7 C(5)-METHYLTRANSFERASE"/>
    <property type="match status" value="1"/>
</dbReference>
<dbReference type="NCBIfam" id="TIGR02469">
    <property type="entry name" value="CbiT"/>
    <property type="match status" value="1"/>
</dbReference>
<dbReference type="InterPro" id="IPR050714">
    <property type="entry name" value="Cobalamin_biosynth_MTase"/>
</dbReference>
<dbReference type="NCBIfam" id="TIGR02467">
    <property type="entry name" value="CbiE"/>
    <property type="match status" value="1"/>
</dbReference>
<reference evidence="7 8" key="1">
    <citation type="submission" date="2021-10" db="EMBL/GenBank/DDBJ databases">
        <title>Anaerobic single-cell dispensing facilitates the cultivation of human gut bacteria.</title>
        <authorList>
            <person name="Afrizal A."/>
        </authorList>
    </citation>
    <scope>NUCLEOTIDE SEQUENCE [LARGE SCALE GENOMIC DNA]</scope>
    <source>
        <strain evidence="7 8">CLA-AA-H277</strain>
    </source>
</reference>
<evidence type="ECO:0000313" key="7">
    <source>
        <dbReference type="EMBL" id="MCC2191380.1"/>
    </source>
</evidence>
<dbReference type="InterPro" id="IPR014777">
    <property type="entry name" value="4pyrrole_Mease_sub1"/>
</dbReference>
<feature type="domain" description="Tetrapyrrole methylase" evidence="6">
    <location>
        <begin position="263"/>
        <end position="447"/>
    </location>
</feature>
<accession>A0AAE3DVQ0</accession>
<dbReference type="GO" id="GO:0032259">
    <property type="term" value="P:methylation"/>
    <property type="evidence" value="ECO:0007669"/>
    <property type="project" value="UniProtKB-KW"/>
</dbReference>
<dbReference type="SUPFAM" id="SSF53335">
    <property type="entry name" value="S-adenosyl-L-methionine-dependent methyltransferases"/>
    <property type="match status" value="1"/>
</dbReference>
<keyword evidence="5" id="KW-0949">S-adenosyl-L-methionine</keyword>
<dbReference type="Gene3D" id="3.40.1010.10">
    <property type="entry name" value="Cobalt-precorrin-4 Transmethylase, Domain 1"/>
    <property type="match status" value="1"/>
</dbReference>
<dbReference type="Gene3D" id="3.30.950.10">
    <property type="entry name" value="Methyltransferase, Cobalt-precorrin-4 Transmethylase, Domain 2"/>
    <property type="match status" value="1"/>
</dbReference>
<evidence type="ECO:0000256" key="5">
    <source>
        <dbReference type="ARBA" id="ARBA00022691"/>
    </source>
</evidence>
<keyword evidence="3" id="KW-0489">Methyltransferase</keyword>
<evidence type="ECO:0000256" key="2">
    <source>
        <dbReference type="ARBA" id="ARBA00022573"/>
    </source>
</evidence>
<evidence type="ECO:0000256" key="1">
    <source>
        <dbReference type="ARBA" id="ARBA00004953"/>
    </source>
</evidence>
<evidence type="ECO:0000256" key="4">
    <source>
        <dbReference type="ARBA" id="ARBA00022679"/>
    </source>
</evidence>
<comment type="pathway">
    <text evidence="1">Cofactor biosynthesis; adenosylcobalamin biosynthesis.</text>
</comment>
<keyword evidence="7" id="KW-0560">Oxidoreductase</keyword>
<proteinExistence type="predicted"/>
<dbReference type="InterPro" id="IPR012818">
    <property type="entry name" value="CbiE"/>
</dbReference>
<dbReference type="InterPro" id="IPR014008">
    <property type="entry name" value="Cbl_synth_MTase_CbiT"/>
</dbReference>
<dbReference type="GO" id="GO:0009236">
    <property type="term" value="P:cobalamin biosynthetic process"/>
    <property type="evidence" value="ECO:0007669"/>
    <property type="project" value="UniProtKB-KW"/>
</dbReference>
<dbReference type="SUPFAM" id="SSF53790">
    <property type="entry name" value="Tetrapyrrole methylase"/>
    <property type="match status" value="1"/>
</dbReference>
<dbReference type="NCBIfam" id="TIGR00715">
    <property type="entry name" value="precor6x_red"/>
    <property type="match status" value="1"/>
</dbReference>
<dbReference type="GO" id="GO:0008276">
    <property type="term" value="F:protein methyltransferase activity"/>
    <property type="evidence" value="ECO:0007669"/>
    <property type="project" value="InterPro"/>
</dbReference>
<dbReference type="CDD" id="cd02440">
    <property type="entry name" value="AdoMet_MTases"/>
    <property type="match status" value="1"/>
</dbReference>
<evidence type="ECO:0000259" key="6">
    <source>
        <dbReference type="Pfam" id="PF00590"/>
    </source>
</evidence>
<dbReference type="EC" id="1.3.1.54" evidence="7"/>
<dbReference type="GO" id="GO:0016994">
    <property type="term" value="F:precorrin-6A reductase activity"/>
    <property type="evidence" value="ECO:0007669"/>
    <property type="project" value="UniProtKB-EC"/>
</dbReference>
<sequence length="663" mass="72995">MEKKSKILIFAGTTEGRELAEFLSEREVEAEISVATEYGETLLSPGPFLKIHQGRMEEGEMEAFFREEEIGTVVDATHPYAVVVSENIREACTHTGTEYIRLLREQSTDTADCIFVEDTAGAVEYLKQTEGNVLLTTGSKELKAFTALPDFEKRLYARVLSTPEVATMAASLGFVGKHLICMQGPFSKELNTAMLKQFDAAYLVTKDSGKVGGFEEKLLSAREAGAKVILIGRPKEPGTEGKSFLEVKHLLMERYAIPAKRAISLIGIGMGNPANRTLEAERAIREADVLIGAGRMLEETDSYGKPKFVSYRPTEIRDYVYAHPEYERAAILLSGDVGFYSGAKKLYEAFEGEKIEVYSGISSVVYFLGKLHLAWEDVCLMSVHGRKQNLIGAVKRNRKVFALVGEKDGIAKICDKLLSYGMDEVKIYVGERLSYPEEQITEGTPESLKGQLFDPLSVVLLVNETPEKLTTHGLSDDVFLRAKVPMTKQGIRSISLSKLALEEDSICWDVGAGTGSVSVEMARQCPRGEVWAIEKKDEAVELLEENRRKFALDNLTIVPGLAPEALKELPAPTHVFIGGSSGNLICIMEAALEKNPRVRFVINAIALETVAEALEALKSLPVTDSDIVTAMIGESKEIGRYHMMMGQNPVYVISCTGKGEEDE</sequence>
<dbReference type="PROSITE" id="PS51014">
    <property type="entry name" value="COBK_CBIJ"/>
    <property type="match status" value="1"/>
</dbReference>
<dbReference type="Proteomes" id="UP001197875">
    <property type="component" value="Unassembled WGS sequence"/>
</dbReference>
<dbReference type="AlphaFoldDB" id="A0AAE3DVQ0"/>
<comment type="caution">
    <text evidence="7">The sequence shown here is derived from an EMBL/GenBank/DDBJ whole genome shotgun (WGS) entry which is preliminary data.</text>
</comment>
<evidence type="ECO:0000313" key="8">
    <source>
        <dbReference type="Proteomes" id="UP001197875"/>
    </source>
</evidence>
<protein>
    <submittedName>
        <fullName evidence="7">Precorrin-6A reductase</fullName>
        <ecNumber evidence="7">1.3.1.54</ecNumber>
    </submittedName>
</protein>
<keyword evidence="4" id="KW-0808">Transferase</keyword>
<gene>
    <name evidence="7" type="primary">cobK</name>
    <name evidence="7" type="ORF">LKD71_16570</name>
</gene>
<dbReference type="CDD" id="cd11644">
    <property type="entry name" value="Precorrin-6Y-MT"/>
    <property type="match status" value="1"/>
</dbReference>
<dbReference type="Gene3D" id="3.40.50.150">
    <property type="entry name" value="Vaccinia Virus protein VP39"/>
    <property type="match status" value="1"/>
</dbReference>
<dbReference type="RefSeq" id="WP_178046172.1">
    <property type="nucleotide sequence ID" value="NZ_JAJEPR010000051.1"/>
</dbReference>
<dbReference type="InterPro" id="IPR029063">
    <property type="entry name" value="SAM-dependent_MTases_sf"/>
</dbReference>
<keyword evidence="8" id="KW-1185">Reference proteome</keyword>
<organism evidence="7 8">
    <name type="scientific">Fusicatenibacter faecihominis</name>
    <dbReference type="NCBI Taxonomy" id="2881276"/>
    <lineage>
        <taxon>Bacteria</taxon>
        <taxon>Bacillati</taxon>
        <taxon>Bacillota</taxon>
        <taxon>Clostridia</taxon>
        <taxon>Lachnospirales</taxon>
        <taxon>Lachnospiraceae</taxon>
        <taxon>Fusicatenibacter</taxon>
    </lineage>
</organism>
<evidence type="ECO:0000256" key="3">
    <source>
        <dbReference type="ARBA" id="ARBA00022603"/>
    </source>
</evidence>
<keyword evidence="2" id="KW-0169">Cobalamin biosynthesis</keyword>
<dbReference type="PANTHER" id="PTHR43182">
    <property type="entry name" value="COBALT-PRECORRIN-6B C(15)-METHYLTRANSFERASE (DECARBOXYLATING)"/>
    <property type="match status" value="1"/>
</dbReference>
<dbReference type="Pfam" id="PF00590">
    <property type="entry name" value="TP_methylase"/>
    <property type="match status" value="1"/>
</dbReference>
<dbReference type="InterPro" id="IPR000878">
    <property type="entry name" value="4pyrrol_Mease"/>
</dbReference>
<dbReference type="Pfam" id="PF02571">
    <property type="entry name" value="CbiJ"/>
    <property type="match status" value="1"/>
</dbReference>